<accession>A0A9E6RB86</accession>
<proteinExistence type="predicted"/>
<dbReference type="AlphaFoldDB" id="A0A9E6RB86"/>
<dbReference type="Proteomes" id="UP000825701">
    <property type="component" value="Chromosome"/>
</dbReference>
<sequence length="260" mass="29287">MLTEASTRVSSIFEGSEEDAPLGDVALEFTIGSSDDAENMSWEFMQKFEEIPEFKQLSRIERRSQALDHISGTKGIEEAIDLIEKALPFTQSAQNWLLTEAPQAGISVYPSRDQWARDASDEELDNEGKNVFLDDYGLGYHFVFNLISSAAEASSRSMDSKHFARIIELLESEEILYPDDLTERLSRAGSALQKSIVFRDYISNLSGYGELMQSAMIDDFIRSTRFEGGAYIVEGWVDALAEEGVLTKEKRSGRWRITVH</sequence>
<name>A0A9E6RB86_9HYPH</name>
<dbReference type="EMBL" id="CP081869">
    <property type="protein sequence ID" value="QZO00660.1"/>
    <property type="molecule type" value="Genomic_DNA"/>
</dbReference>
<dbReference type="KEGG" id="cmet:K6K41_02800"/>
<reference evidence="1" key="1">
    <citation type="submission" date="2021-08" db="EMBL/GenBank/DDBJ databases">
        <authorList>
            <person name="Zhang H."/>
            <person name="Xu M."/>
            <person name="Yu Z."/>
            <person name="Yang L."/>
            <person name="Cai Y."/>
        </authorList>
    </citation>
    <scope>NUCLEOTIDE SEQUENCE</scope>
    <source>
        <strain evidence="1">CHL1</strain>
    </source>
</reference>
<keyword evidence="2" id="KW-1185">Reference proteome</keyword>
<organism evidence="1 2">
    <name type="scientific">Chenggangzhangella methanolivorans</name>
    <dbReference type="NCBI Taxonomy" id="1437009"/>
    <lineage>
        <taxon>Bacteria</taxon>
        <taxon>Pseudomonadati</taxon>
        <taxon>Pseudomonadota</taxon>
        <taxon>Alphaproteobacteria</taxon>
        <taxon>Hyphomicrobiales</taxon>
        <taxon>Methylopilaceae</taxon>
        <taxon>Chenggangzhangella</taxon>
    </lineage>
</organism>
<dbReference type="RefSeq" id="WP_261403834.1">
    <property type="nucleotide sequence ID" value="NZ_CP081869.1"/>
</dbReference>
<evidence type="ECO:0000313" key="2">
    <source>
        <dbReference type="Proteomes" id="UP000825701"/>
    </source>
</evidence>
<protein>
    <submittedName>
        <fullName evidence="1">Uncharacterized protein</fullName>
    </submittedName>
</protein>
<gene>
    <name evidence="1" type="ORF">K6K41_02800</name>
</gene>
<evidence type="ECO:0000313" key="1">
    <source>
        <dbReference type="EMBL" id="QZO00660.1"/>
    </source>
</evidence>